<dbReference type="PANTHER" id="PTHR33393">
    <property type="entry name" value="POLYGLUTAMINE SYNTHESIS ACCESSORY PROTEIN RV0574C-RELATED"/>
    <property type="match status" value="1"/>
</dbReference>
<dbReference type="AlphaFoldDB" id="A0ABD5P5U5"/>
<dbReference type="RefSeq" id="WP_246973031.1">
    <property type="nucleotide sequence ID" value="NZ_CP095397.1"/>
</dbReference>
<dbReference type="InterPro" id="IPR019079">
    <property type="entry name" value="Capsule_synth_CapA"/>
</dbReference>
<dbReference type="EMBL" id="JBHSDJ010000133">
    <property type="protein sequence ID" value="MFC4249694.1"/>
    <property type="molecule type" value="Genomic_DNA"/>
</dbReference>
<protein>
    <submittedName>
        <fullName evidence="3">CapA family protein</fullName>
    </submittedName>
</protein>
<dbReference type="Proteomes" id="UP001595821">
    <property type="component" value="Unassembled WGS sequence"/>
</dbReference>
<evidence type="ECO:0000313" key="4">
    <source>
        <dbReference type="Proteomes" id="UP001595821"/>
    </source>
</evidence>
<gene>
    <name evidence="3" type="ORF">ACFOZ7_22625</name>
</gene>
<name>A0ABD5P5U5_9EURY</name>
<dbReference type="SMART" id="SM00854">
    <property type="entry name" value="PGA_cap"/>
    <property type="match status" value="1"/>
</dbReference>
<comment type="caution">
    <text evidence="3">The sequence shown here is derived from an EMBL/GenBank/DDBJ whole genome shotgun (WGS) entry which is preliminary data.</text>
</comment>
<dbReference type="Gene3D" id="3.60.21.10">
    <property type="match status" value="1"/>
</dbReference>
<accession>A0ABD5P5U5</accession>
<proteinExistence type="inferred from homology"/>
<dbReference type="InterPro" id="IPR052169">
    <property type="entry name" value="CW_Biosynth-Accessory"/>
</dbReference>
<evidence type="ECO:0000259" key="2">
    <source>
        <dbReference type="SMART" id="SM00854"/>
    </source>
</evidence>
<dbReference type="SUPFAM" id="SSF56300">
    <property type="entry name" value="Metallo-dependent phosphatases"/>
    <property type="match status" value="1"/>
</dbReference>
<dbReference type="PANTHER" id="PTHR33393:SF11">
    <property type="entry name" value="POLYGLUTAMINE SYNTHESIS ACCESSORY PROTEIN RV0574C-RELATED"/>
    <property type="match status" value="1"/>
</dbReference>
<feature type="domain" description="Capsule synthesis protein CapA" evidence="2">
    <location>
        <begin position="42"/>
        <end position="291"/>
    </location>
</feature>
<evidence type="ECO:0000313" key="3">
    <source>
        <dbReference type="EMBL" id="MFC4249694.1"/>
    </source>
</evidence>
<dbReference type="Pfam" id="PF09587">
    <property type="entry name" value="PGA_cap"/>
    <property type="match status" value="1"/>
</dbReference>
<comment type="similarity">
    <text evidence="1">Belongs to the CapA family.</text>
</comment>
<dbReference type="InterPro" id="IPR029052">
    <property type="entry name" value="Metallo-depent_PP-like"/>
</dbReference>
<evidence type="ECO:0000256" key="1">
    <source>
        <dbReference type="ARBA" id="ARBA00005662"/>
    </source>
</evidence>
<dbReference type="CDD" id="cd07381">
    <property type="entry name" value="MPP_CapA"/>
    <property type="match status" value="1"/>
</dbReference>
<organism evidence="3 4">
    <name type="scientific">Natribaculum luteum</name>
    <dbReference type="NCBI Taxonomy" id="1586232"/>
    <lineage>
        <taxon>Archaea</taxon>
        <taxon>Methanobacteriati</taxon>
        <taxon>Methanobacteriota</taxon>
        <taxon>Stenosarchaea group</taxon>
        <taxon>Halobacteria</taxon>
        <taxon>Halobacteriales</taxon>
        <taxon>Natrialbaceae</taxon>
        <taxon>Natribaculum</taxon>
    </lineage>
</organism>
<dbReference type="InterPro" id="IPR006311">
    <property type="entry name" value="TAT_signal"/>
</dbReference>
<dbReference type="PROSITE" id="PS51257">
    <property type="entry name" value="PROKAR_LIPOPROTEIN"/>
    <property type="match status" value="1"/>
</dbReference>
<reference evidence="3 4" key="1">
    <citation type="journal article" date="2014" name="Int. J. Syst. Evol. Microbiol.">
        <title>Complete genome sequence of Corynebacterium casei LMG S-19264T (=DSM 44701T), isolated from a smear-ripened cheese.</title>
        <authorList>
            <consortium name="US DOE Joint Genome Institute (JGI-PGF)"/>
            <person name="Walter F."/>
            <person name="Albersmeier A."/>
            <person name="Kalinowski J."/>
            <person name="Ruckert C."/>
        </authorList>
    </citation>
    <scope>NUCLEOTIDE SEQUENCE [LARGE SCALE GENOMIC DNA]</scope>
    <source>
        <strain evidence="3 4">IBRC-M 10912</strain>
    </source>
</reference>
<dbReference type="PROSITE" id="PS51318">
    <property type="entry name" value="TAT"/>
    <property type="match status" value="1"/>
</dbReference>
<dbReference type="GeneID" id="71853314"/>
<sequence>MTVGRRRLLATAGTAIAGGCLTSPRRRSALDTDRYDHEDGTVVGFVGDVMLGRNLDECYGDGGRDPASVWSGVRPRLESLDGVFCNLECTLSTRGERFPDRAYYFRADPAWAVPALDGANVRFAALANNHLLDFGEPALRDTLAALDDGGIAHAGAGETATDARRPALVTVGDVDVAVVSFADHYAEYAATADRSGTAYLECDPENPDTRAAVDDALERASERDPDLLVASLHWGPNWVEYPDDRYREFGRWLIDRGVDLVHGHSAHVVQGVERYGEGVILHDAGDFVDDYVVKPELRNDRSFLYEVRLGDDGNLEQLRLVPVVIDDYAVHAATDADASWLHETMRERSAPFDTSYERDGDDLLLSL</sequence>